<sequence length="115" mass="12647">MNTFKNTLIQITHNGMGSGDEALGQLLVSNYLNLLCEENELPRVITFYNEGVKLICTGSPALEPLKTLANKGVKLVACKTCLNHFQLIDQVETGIAGTMVDIMHFQKLAQKVINL</sequence>
<comment type="caution">
    <text evidence="1">The sequence shown here is derived from an EMBL/GenBank/DDBJ whole genome shotgun (WGS) entry which is preliminary data.</text>
</comment>
<name>A0A9X3F314_9BACT</name>
<dbReference type="SUPFAM" id="SSF75169">
    <property type="entry name" value="DsrEFH-like"/>
    <property type="match status" value="1"/>
</dbReference>
<protein>
    <submittedName>
        <fullName evidence="1">DsrE family protein</fullName>
    </submittedName>
</protein>
<evidence type="ECO:0000313" key="1">
    <source>
        <dbReference type="EMBL" id="MCY1719634.1"/>
    </source>
</evidence>
<dbReference type="AlphaFoldDB" id="A0A9X3F314"/>
<dbReference type="RefSeq" id="WP_343331972.1">
    <property type="nucleotide sequence ID" value="NZ_JAPOHD010000009.1"/>
</dbReference>
<dbReference type="Gene3D" id="3.40.1260.10">
    <property type="entry name" value="DsrEFH-like"/>
    <property type="match status" value="1"/>
</dbReference>
<evidence type="ECO:0000313" key="2">
    <source>
        <dbReference type="Proteomes" id="UP001145087"/>
    </source>
</evidence>
<dbReference type="EMBL" id="JAPOHD010000009">
    <property type="protein sequence ID" value="MCY1719634.1"/>
    <property type="molecule type" value="Genomic_DNA"/>
</dbReference>
<keyword evidence="2" id="KW-1185">Reference proteome</keyword>
<reference evidence="1" key="1">
    <citation type="submission" date="2022-11" db="EMBL/GenBank/DDBJ databases">
        <title>Marilongibacter aestuarii gen. nov., sp. nov., isolated from tidal flat sediment.</title>
        <authorList>
            <person name="Jiayan W."/>
        </authorList>
    </citation>
    <scope>NUCLEOTIDE SEQUENCE</scope>
    <source>
        <strain evidence="1">Z1-6</strain>
    </source>
</reference>
<dbReference type="Proteomes" id="UP001145087">
    <property type="component" value="Unassembled WGS sequence"/>
</dbReference>
<proteinExistence type="predicted"/>
<dbReference type="InterPro" id="IPR003787">
    <property type="entry name" value="Sulphur_relay_DsrE/F-like"/>
</dbReference>
<dbReference type="Pfam" id="PF02635">
    <property type="entry name" value="DsrE"/>
    <property type="match status" value="1"/>
</dbReference>
<accession>A0A9X3F314</accession>
<dbReference type="InterPro" id="IPR027396">
    <property type="entry name" value="DsrEFH-like"/>
</dbReference>
<organism evidence="1 2">
    <name type="scientific">Draconibacterium aestuarii</name>
    <dbReference type="NCBI Taxonomy" id="2998507"/>
    <lineage>
        <taxon>Bacteria</taxon>
        <taxon>Pseudomonadati</taxon>
        <taxon>Bacteroidota</taxon>
        <taxon>Bacteroidia</taxon>
        <taxon>Marinilabiliales</taxon>
        <taxon>Prolixibacteraceae</taxon>
        <taxon>Draconibacterium</taxon>
    </lineage>
</organism>
<gene>
    <name evidence="1" type="ORF">OU798_04735</name>
</gene>